<reference evidence="4" key="1">
    <citation type="journal article" date="2020" name="PLoS Negl. Trop. Dis.">
        <title>High-quality nuclear genome for Sarcoptes scabiei-A critical resource for a neglected parasite.</title>
        <authorList>
            <person name="Korhonen P.K."/>
            <person name="Gasser R.B."/>
            <person name="Ma G."/>
            <person name="Wang T."/>
            <person name="Stroehlein A.J."/>
            <person name="Young N.D."/>
            <person name="Ang C.S."/>
            <person name="Fernando D.D."/>
            <person name="Lu H.C."/>
            <person name="Taylor S."/>
            <person name="Reynolds S.L."/>
            <person name="Mofiz E."/>
            <person name="Najaraj S.H."/>
            <person name="Gowda H."/>
            <person name="Madugundu A."/>
            <person name="Renuse S."/>
            <person name="Holt D."/>
            <person name="Pandey A."/>
            <person name="Papenfuss A.T."/>
            <person name="Fischer K."/>
        </authorList>
    </citation>
    <scope>NUCLEOTIDE SEQUENCE [LARGE SCALE GENOMIC DNA]</scope>
</reference>
<accession>A0A834REZ7</accession>
<sequence length="216" mass="24766">MTMVYHSTFNSKMTFINELRDRFPNFLSLILIISEVYCEYKSKIGLFNSILRQLDSLVYLIITTAIEIMPNGSVQYIDSIASNGIVNLDHFIVSPFVQSIPEVIRSNSFGQFVIELFNRLIASRKKFSNEKPTIEKKKYDMTYSDKKSNESQLSDDKSRKSSAEQRVETQSVSQSSDSNERTFESDEEIAKTVSQIIEDELIGTLVRDNQIIEINS</sequence>
<evidence type="ECO:0000313" key="2">
    <source>
        <dbReference type="EMBL" id="KAF7495985.1"/>
    </source>
</evidence>
<proteinExistence type="predicted"/>
<protein>
    <submittedName>
        <fullName evidence="2 3">Uncharacterized protein</fullName>
    </submittedName>
</protein>
<dbReference type="EMBL" id="WVUK01000043">
    <property type="protein sequence ID" value="KAF7495985.1"/>
    <property type="molecule type" value="Genomic_DNA"/>
</dbReference>
<reference evidence="2" key="2">
    <citation type="submission" date="2020-01" db="EMBL/GenBank/DDBJ databases">
        <authorList>
            <person name="Korhonen P.K.K."/>
            <person name="Guangxu M.G."/>
            <person name="Wang T.W."/>
            <person name="Stroehlein A.J.S."/>
            <person name="Young N.D."/>
            <person name="Ang C.-S.A."/>
            <person name="Fernando D.W.F."/>
            <person name="Lu H.L."/>
            <person name="Taylor S.T."/>
            <person name="Ehtesham M.E.M."/>
            <person name="Najaraj S.H.N."/>
            <person name="Harsha G.H.G."/>
            <person name="Madugundu A.M."/>
            <person name="Renuse S.R."/>
            <person name="Holt D.H."/>
            <person name="Pandey A.P."/>
            <person name="Papenfuss A.P."/>
            <person name="Gasser R.B.G."/>
            <person name="Fischer K.F."/>
        </authorList>
    </citation>
    <scope>NUCLEOTIDE SEQUENCE</scope>
    <source>
        <strain evidence="2">SSS_KF_BRIS2020</strain>
    </source>
</reference>
<organism evidence="2">
    <name type="scientific">Sarcoptes scabiei</name>
    <name type="common">Itch mite</name>
    <name type="synonym">Acarus scabiei</name>
    <dbReference type="NCBI Taxonomy" id="52283"/>
    <lineage>
        <taxon>Eukaryota</taxon>
        <taxon>Metazoa</taxon>
        <taxon>Ecdysozoa</taxon>
        <taxon>Arthropoda</taxon>
        <taxon>Chelicerata</taxon>
        <taxon>Arachnida</taxon>
        <taxon>Acari</taxon>
        <taxon>Acariformes</taxon>
        <taxon>Sarcoptiformes</taxon>
        <taxon>Astigmata</taxon>
        <taxon>Psoroptidia</taxon>
        <taxon>Sarcoptoidea</taxon>
        <taxon>Sarcoptidae</taxon>
        <taxon>Sarcoptinae</taxon>
        <taxon>Sarcoptes</taxon>
    </lineage>
</organism>
<evidence type="ECO:0000313" key="4">
    <source>
        <dbReference type="Proteomes" id="UP000070412"/>
    </source>
</evidence>
<feature type="region of interest" description="Disordered" evidence="1">
    <location>
        <begin position="138"/>
        <end position="187"/>
    </location>
</feature>
<feature type="compositionally biased region" description="Basic and acidic residues" evidence="1">
    <location>
        <begin position="138"/>
        <end position="167"/>
    </location>
</feature>
<feature type="compositionally biased region" description="Basic and acidic residues" evidence="1">
    <location>
        <begin position="178"/>
        <end position="187"/>
    </location>
</feature>
<feature type="compositionally biased region" description="Polar residues" evidence="1">
    <location>
        <begin position="168"/>
        <end position="177"/>
    </location>
</feature>
<keyword evidence="4" id="KW-1185">Reference proteome</keyword>
<dbReference type="EnsemblMetazoa" id="SSS_675s_mrna">
    <property type="protein sequence ID" value="KAF7495985.1"/>
    <property type="gene ID" value="SSS_675"/>
</dbReference>
<gene>
    <name evidence="2" type="ORF">SSS_675</name>
</gene>
<dbReference type="Proteomes" id="UP000070412">
    <property type="component" value="Unassembled WGS sequence"/>
</dbReference>
<reference evidence="3" key="3">
    <citation type="submission" date="2022-06" db="UniProtKB">
        <authorList>
            <consortium name="EnsemblMetazoa"/>
        </authorList>
    </citation>
    <scope>IDENTIFICATION</scope>
</reference>
<evidence type="ECO:0000256" key="1">
    <source>
        <dbReference type="SAM" id="MobiDB-lite"/>
    </source>
</evidence>
<evidence type="ECO:0000313" key="3">
    <source>
        <dbReference type="EnsemblMetazoa" id="KAF7495985.1"/>
    </source>
</evidence>
<dbReference type="AlphaFoldDB" id="A0A834REZ7"/>
<name>A0A834REZ7_SARSC</name>